<dbReference type="Gene3D" id="3.20.20.80">
    <property type="entry name" value="Glycosidases"/>
    <property type="match status" value="1"/>
</dbReference>
<accession>A0A1I1EWW0</accession>
<dbReference type="EMBL" id="FOLB01000002">
    <property type="protein sequence ID" value="SFB89978.1"/>
    <property type="molecule type" value="Genomic_DNA"/>
</dbReference>
<dbReference type="SUPFAM" id="SSF47090">
    <property type="entry name" value="PGBD-like"/>
    <property type="match status" value="1"/>
</dbReference>
<dbReference type="Pfam" id="PF08924">
    <property type="entry name" value="Rv2525c_GlyHyd-like"/>
    <property type="match status" value="1"/>
</dbReference>
<name>A0A1I1EWW0_9ACTN</name>
<gene>
    <name evidence="4" type="ORF">SAMN04487968_102213</name>
</gene>
<evidence type="ECO:0000259" key="3">
    <source>
        <dbReference type="Pfam" id="PF08924"/>
    </source>
</evidence>
<reference evidence="4 5" key="1">
    <citation type="submission" date="2016-10" db="EMBL/GenBank/DDBJ databases">
        <authorList>
            <person name="de Groot N.N."/>
        </authorList>
    </citation>
    <scope>NUCLEOTIDE SEQUENCE [LARGE SCALE GENOMIC DNA]</scope>
    <source>
        <strain evidence="4 5">CGMCC 1.7056</strain>
    </source>
</reference>
<evidence type="ECO:0000259" key="2">
    <source>
        <dbReference type="Pfam" id="PF01471"/>
    </source>
</evidence>
<dbReference type="InterPro" id="IPR015020">
    <property type="entry name" value="Rv2525c-like_Glyco_Hydro-like"/>
</dbReference>
<feature type="region of interest" description="Disordered" evidence="1">
    <location>
        <begin position="387"/>
        <end position="419"/>
    </location>
</feature>
<organism evidence="4 5">
    <name type="scientific">Nocardioides terrae</name>
    <dbReference type="NCBI Taxonomy" id="574651"/>
    <lineage>
        <taxon>Bacteria</taxon>
        <taxon>Bacillati</taxon>
        <taxon>Actinomycetota</taxon>
        <taxon>Actinomycetes</taxon>
        <taxon>Propionibacteriales</taxon>
        <taxon>Nocardioidaceae</taxon>
        <taxon>Nocardioides</taxon>
    </lineage>
</organism>
<keyword evidence="5" id="KW-1185">Reference proteome</keyword>
<dbReference type="InterPro" id="IPR036365">
    <property type="entry name" value="PGBD-like_sf"/>
</dbReference>
<protein>
    <submittedName>
        <fullName evidence="4">Putative peptidoglycan binding domain-containing protein</fullName>
    </submittedName>
</protein>
<dbReference type="AlphaFoldDB" id="A0A1I1EWW0"/>
<dbReference type="InterPro" id="IPR036366">
    <property type="entry name" value="PGBDSf"/>
</dbReference>
<dbReference type="STRING" id="574651.SAMN04487968_102213"/>
<dbReference type="InterPro" id="IPR002477">
    <property type="entry name" value="Peptidoglycan-bd-like"/>
</dbReference>
<evidence type="ECO:0000313" key="4">
    <source>
        <dbReference type="EMBL" id="SFB89978.1"/>
    </source>
</evidence>
<feature type="domain" description="Peptidoglycan binding-like" evidence="2">
    <location>
        <begin position="311"/>
        <end position="367"/>
    </location>
</feature>
<dbReference type="Gene3D" id="1.10.101.10">
    <property type="entry name" value="PGBD-like superfamily/PGBD"/>
    <property type="match status" value="1"/>
</dbReference>
<sequence length="419" mass="45760">MLAGAVLLALVLTGAGRVHRDADAPAPQANRTHPAVTGVTAPAARIPGSAQQTAVRTVAATTDADWTGYAFDACRAPSQRVMDRWLTRSPFTGAGIYLGGVQRACDQPHLTASWVRRQTTAGWKLLPLWVGPQASCTGFDHRISGRPGPGRTFRPARADGAREADRAAATARRLGIGRGRLIFYDLEGFDASRRDCVSSSLAFLESWTTELHRLGYGSGVYSHVNAGIRLLSATPRSYRRPDAVWYAWVDRANARPAKYVADPAFMRSPRVHQFALDRRVRFGGIKLDIDWNYVSFGPTTDPTPLLKLGARGASVRHLQQRLNAALASDVRVDGSFGPSTAQAVRRFQARIGHARTSVVTARLWRSLAQPAPVRATAVRPVAVRPVATRPGHHTGRPHHRAKPQHPHHAARRHPAARRR</sequence>
<feature type="compositionally biased region" description="Basic residues" evidence="1">
    <location>
        <begin position="390"/>
        <end position="419"/>
    </location>
</feature>
<evidence type="ECO:0000313" key="5">
    <source>
        <dbReference type="Proteomes" id="UP000198832"/>
    </source>
</evidence>
<evidence type="ECO:0000256" key="1">
    <source>
        <dbReference type="SAM" id="MobiDB-lite"/>
    </source>
</evidence>
<dbReference type="SUPFAM" id="SSF51445">
    <property type="entry name" value="(Trans)glycosidases"/>
    <property type="match status" value="1"/>
</dbReference>
<proteinExistence type="predicted"/>
<dbReference type="Proteomes" id="UP000198832">
    <property type="component" value="Unassembled WGS sequence"/>
</dbReference>
<dbReference type="InterPro" id="IPR017853">
    <property type="entry name" value="GH"/>
</dbReference>
<dbReference type="Pfam" id="PF01471">
    <property type="entry name" value="PG_binding_1"/>
    <property type="match status" value="1"/>
</dbReference>
<feature type="domain" description="Rv2525c-like glycoside hydrolase-like" evidence="3">
    <location>
        <begin position="86"/>
        <end position="294"/>
    </location>
</feature>